<dbReference type="PANTHER" id="PTHR23220">
    <property type="entry name" value="INTEGRIN ALPHA"/>
    <property type="match status" value="1"/>
</dbReference>
<dbReference type="SUPFAM" id="SSF69179">
    <property type="entry name" value="Integrin domains"/>
    <property type="match status" value="3"/>
</dbReference>
<keyword evidence="3 13" id="KW-0812">Transmembrane</keyword>
<evidence type="ECO:0000256" key="10">
    <source>
        <dbReference type="ARBA" id="ARBA00023170"/>
    </source>
</evidence>
<feature type="region of interest" description="Disordered" evidence="14">
    <location>
        <begin position="875"/>
        <end position="901"/>
    </location>
</feature>
<dbReference type="GO" id="GO:0098609">
    <property type="term" value="P:cell-cell adhesion"/>
    <property type="evidence" value="ECO:0007669"/>
    <property type="project" value="TreeGrafter"/>
</dbReference>
<keyword evidence="9 13" id="KW-0472">Membrane</keyword>
<feature type="domain" description="Integrin alpha second immunoglobulin-like" evidence="16">
    <location>
        <begin position="629"/>
        <end position="782"/>
    </location>
</feature>
<evidence type="ECO:0000256" key="4">
    <source>
        <dbReference type="ARBA" id="ARBA00022729"/>
    </source>
</evidence>
<keyword evidence="10 13" id="KW-0675">Receptor</keyword>
<proteinExistence type="inferred from homology"/>
<feature type="transmembrane region" description="Helical" evidence="13">
    <location>
        <begin position="1002"/>
        <end position="1026"/>
    </location>
</feature>
<dbReference type="GO" id="GO:0008305">
    <property type="term" value="C:integrin complex"/>
    <property type="evidence" value="ECO:0007669"/>
    <property type="project" value="InterPro"/>
</dbReference>
<dbReference type="InterPro" id="IPR048286">
    <property type="entry name" value="Integrin_alpha_Ig-like_3"/>
</dbReference>
<dbReference type="PRINTS" id="PR01185">
    <property type="entry name" value="INTEGRINA"/>
</dbReference>
<evidence type="ECO:0000256" key="11">
    <source>
        <dbReference type="ARBA" id="ARBA00023180"/>
    </source>
</evidence>
<dbReference type="InterPro" id="IPR032695">
    <property type="entry name" value="Integrin_dom_sf"/>
</dbReference>
<comment type="similarity">
    <text evidence="2 13">Belongs to the integrin alpha chain family.</text>
</comment>
<dbReference type="PANTHER" id="PTHR23220:SF9">
    <property type="entry name" value="INTEGRIN ALPHA-6"/>
    <property type="match status" value="1"/>
</dbReference>
<organism evidence="18 19">
    <name type="scientific">Cyprinodon variegatus</name>
    <name type="common">Sheepshead minnow</name>
    <dbReference type="NCBI Taxonomy" id="28743"/>
    <lineage>
        <taxon>Eukaryota</taxon>
        <taxon>Metazoa</taxon>
        <taxon>Chordata</taxon>
        <taxon>Craniata</taxon>
        <taxon>Vertebrata</taxon>
        <taxon>Euteleostomi</taxon>
        <taxon>Actinopterygii</taxon>
        <taxon>Neopterygii</taxon>
        <taxon>Teleostei</taxon>
        <taxon>Neoteleostei</taxon>
        <taxon>Acanthomorphata</taxon>
        <taxon>Ovalentaria</taxon>
        <taxon>Atherinomorphae</taxon>
        <taxon>Cyprinodontiformes</taxon>
        <taxon>Cyprinodontidae</taxon>
        <taxon>Cyprinodon</taxon>
    </lineage>
</organism>
<dbReference type="InterPro" id="IPR013649">
    <property type="entry name" value="Integrin_alpha_Ig-like_1"/>
</dbReference>
<evidence type="ECO:0000313" key="18">
    <source>
        <dbReference type="Ensembl" id="ENSCVAP00000017308.1"/>
    </source>
</evidence>
<feature type="repeat" description="FG-GAP" evidence="12">
    <location>
        <begin position="298"/>
        <end position="359"/>
    </location>
</feature>
<dbReference type="Gene3D" id="2.60.40.1510">
    <property type="entry name" value="ntegrin, alpha v. Chain A, domain 3"/>
    <property type="match status" value="1"/>
</dbReference>
<dbReference type="InterPro" id="IPR013519">
    <property type="entry name" value="Int_alpha_beta-p"/>
</dbReference>
<dbReference type="KEGG" id="cvg:107091877"/>
<reference evidence="18" key="1">
    <citation type="submission" date="2025-08" db="UniProtKB">
        <authorList>
            <consortium name="Ensembl"/>
        </authorList>
    </citation>
    <scope>IDENTIFICATION</scope>
</reference>
<dbReference type="Pfam" id="PF20805">
    <property type="entry name" value="Integrin_A_Ig_2"/>
    <property type="match status" value="1"/>
</dbReference>
<dbReference type="AlphaFoldDB" id="A0A3Q2DEH0"/>
<dbReference type="SMART" id="SM00191">
    <property type="entry name" value="Int_alpha"/>
    <property type="match status" value="5"/>
</dbReference>
<dbReference type="GO" id="GO:0007229">
    <property type="term" value="P:integrin-mediated signaling pathway"/>
    <property type="evidence" value="ECO:0007669"/>
    <property type="project" value="UniProtKB-KW"/>
</dbReference>
<feature type="compositionally biased region" description="Basic and acidic residues" evidence="14">
    <location>
        <begin position="883"/>
        <end position="893"/>
    </location>
</feature>
<feature type="signal peptide" evidence="13">
    <location>
        <begin position="1"/>
        <end position="23"/>
    </location>
</feature>
<evidence type="ECO:0000259" key="17">
    <source>
        <dbReference type="Pfam" id="PF20806"/>
    </source>
</evidence>
<dbReference type="GO" id="GO:0050900">
    <property type="term" value="P:leukocyte migration"/>
    <property type="evidence" value="ECO:0007669"/>
    <property type="project" value="TreeGrafter"/>
</dbReference>
<keyword evidence="5" id="KW-0677">Repeat</keyword>
<dbReference type="InterPro" id="IPR028994">
    <property type="entry name" value="Integrin_alpha_N"/>
</dbReference>
<feature type="repeat" description="FG-GAP" evidence="12">
    <location>
        <begin position="420"/>
        <end position="481"/>
    </location>
</feature>
<dbReference type="GeneTree" id="ENSGT00940000155353"/>
<keyword evidence="4 13" id="KW-0732">Signal</keyword>
<dbReference type="Pfam" id="PF01839">
    <property type="entry name" value="FG-GAP"/>
    <property type="match status" value="2"/>
</dbReference>
<keyword evidence="6 13" id="KW-0130">Cell adhesion</keyword>
<keyword evidence="11" id="KW-0325">Glycoprotein</keyword>
<evidence type="ECO:0000259" key="15">
    <source>
        <dbReference type="Pfam" id="PF08441"/>
    </source>
</evidence>
<dbReference type="Ensembl" id="ENSCVAT00000025933.1">
    <property type="protein sequence ID" value="ENSCVAP00000017308.1"/>
    <property type="gene ID" value="ENSCVAG00000020373.1"/>
</dbReference>
<dbReference type="STRING" id="28743.ENSCVAP00000017308"/>
<evidence type="ECO:0000256" key="2">
    <source>
        <dbReference type="ARBA" id="ARBA00008054"/>
    </source>
</evidence>
<dbReference type="GeneID" id="107091877"/>
<evidence type="ECO:0000256" key="14">
    <source>
        <dbReference type="SAM" id="MobiDB-lite"/>
    </source>
</evidence>
<dbReference type="Gene3D" id="2.60.40.1530">
    <property type="entry name" value="ntegrin, alpha v. Chain A, domain 4"/>
    <property type="match status" value="1"/>
</dbReference>
<dbReference type="InterPro" id="IPR048285">
    <property type="entry name" value="Integrin_alpha_Ig-like_2"/>
</dbReference>
<dbReference type="SUPFAM" id="SSF69318">
    <property type="entry name" value="Integrin alpha N-terminal domain"/>
    <property type="match status" value="1"/>
</dbReference>
<keyword evidence="8 13" id="KW-0401">Integrin</keyword>
<evidence type="ECO:0000256" key="12">
    <source>
        <dbReference type="PROSITE-ProRule" id="PRU00803"/>
    </source>
</evidence>
<accession>A0A3Q2DEH0</accession>
<dbReference type="GO" id="GO:0005178">
    <property type="term" value="F:integrin binding"/>
    <property type="evidence" value="ECO:0007669"/>
    <property type="project" value="TreeGrafter"/>
</dbReference>
<evidence type="ECO:0000256" key="7">
    <source>
        <dbReference type="ARBA" id="ARBA00022989"/>
    </source>
</evidence>
<evidence type="ECO:0000256" key="6">
    <source>
        <dbReference type="ARBA" id="ARBA00022889"/>
    </source>
</evidence>
<dbReference type="InterPro" id="IPR000413">
    <property type="entry name" value="Integrin_alpha"/>
</dbReference>
<dbReference type="OrthoDB" id="5317514at2759"/>
<dbReference type="Gene3D" id="2.60.40.1460">
    <property type="entry name" value="Integrin domains. Chain A, domain 2"/>
    <property type="match status" value="1"/>
</dbReference>
<name>A0A3Q2DEH0_CYPVA</name>
<dbReference type="Gene3D" id="2.130.10.130">
    <property type="entry name" value="Integrin alpha, N-terminal"/>
    <property type="match status" value="1"/>
</dbReference>
<dbReference type="InterPro" id="IPR013517">
    <property type="entry name" value="FG-GAP"/>
</dbReference>
<evidence type="ECO:0000256" key="3">
    <source>
        <dbReference type="ARBA" id="ARBA00022692"/>
    </source>
</evidence>
<dbReference type="RefSeq" id="XP_015241552.1">
    <property type="nucleotide sequence ID" value="XM_015386066.1"/>
</dbReference>
<dbReference type="Proteomes" id="UP000265020">
    <property type="component" value="Unassembled WGS sequence"/>
</dbReference>
<comment type="subcellular location">
    <subcellularLocation>
        <location evidence="1 13">Membrane</location>
        <topology evidence="1 13">Single-pass type I membrane protein</topology>
    </subcellularLocation>
</comment>
<dbReference type="PROSITE" id="PS51470">
    <property type="entry name" value="FG_GAP"/>
    <property type="match status" value="4"/>
</dbReference>
<feature type="chain" id="PRO_5018383100" evidence="13">
    <location>
        <begin position="24"/>
        <end position="1048"/>
    </location>
</feature>
<keyword evidence="19" id="KW-1185">Reference proteome</keyword>
<protein>
    <submittedName>
        <fullName evidence="18">Integrin alpha-6-like</fullName>
    </submittedName>
</protein>
<evidence type="ECO:0000313" key="19">
    <source>
        <dbReference type="Proteomes" id="UP000265020"/>
    </source>
</evidence>
<dbReference type="Pfam" id="PF08441">
    <property type="entry name" value="Integrin_A_Ig_1"/>
    <property type="match status" value="1"/>
</dbReference>
<feature type="repeat" description="FG-GAP" evidence="12">
    <location>
        <begin position="239"/>
        <end position="296"/>
    </location>
</feature>
<dbReference type="OMA" id="ATWDPCE"/>
<dbReference type="GO" id="GO:0007160">
    <property type="term" value="P:cell-matrix adhesion"/>
    <property type="evidence" value="ECO:0007669"/>
    <property type="project" value="TreeGrafter"/>
</dbReference>
<feature type="domain" description="Integrin alpha third immunoglobulin-like" evidence="17">
    <location>
        <begin position="788"/>
        <end position="991"/>
    </location>
</feature>
<evidence type="ECO:0000256" key="1">
    <source>
        <dbReference type="ARBA" id="ARBA00004479"/>
    </source>
</evidence>
<dbReference type="Gene3D" id="1.20.5.930">
    <property type="entry name" value="Bicelle-embedded integrin alpha(iib) transmembrane segment"/>
    <property type="match status" value="1"/>
</dbReference>
<dbReference type="GO" id="GO:0033627">
    <property type="term" value="P:cell adhesion mediated by integrin"/>
    <property type="evidence" value="ECO:0007669"/>
    <property type="project" value="TreeGrafter"/>
</dbReference>
<keyword evidence="7 13" id="KW-1133">Transmembrane helix</keyword>
<sequence>MEGHTSSGLWLLTLLLGCGQLIAFNLDTENVLRRDGEKGSLFGFSVAMHWQTQPQNKKMVLVGAPQAKAIGKQKSKVTGGIYKCELDSDKCNRIIFDDNEDLKTESKENQWMGVTVSSQGPGGKVLTCAHRYQQRVPNSESRTIDGRCYVLSQALTLTSDEEDGGNWQFCSGRDYLKFGSCQQGLSARFDKDYHYFIFGAPGAYDWKGLVRLEQKNMTFFTLPIPIFNDGPFETGDERKLDDKQVPTPDNSYLGFSLDTGKLLTASGELTVVAGAPRAFYSGAVVLLKKGGPDTRSMEPEHILKGEGLASSFGYDLTVLDFNGDGWEDIVVGAPQFFKKESDIGGAVYIYINKAGNWKEAKPTRIDGTADSMFGLAVEFLGDLNQDGFHDFAVGAPYEDDGAGKVYIYHGSATTEPTNKHTQVLSGKSFGARQFGYSLAGNMDLDWNFYPDMVVGSLSDSIFTFKTRPVVSIQKEVTFSPSKINLSEKNCGNAFCLEVKACFTYAAHPAGNSPSLKIKYNLEVDAERKKNNLEPRGKFTVTPDPENTHKSIGILTMKAKGKQQCVTEKLMIEEGIKDKLLAIPIDVSVNIDGNANRKRRQTQASQLTPILDAKDVKTTQTEVEFLKEGCGNDGVCNSNLKLEYRYGYTTLDEDTFTPVNMDKGVPTISLSTSKSVALEVTVTNKDGEDAYEAFVIGYFPRATPYSVYRAPINSQVRCEGNTNGSKADCEVGNPFKRNTKTTFYIILGTTDQFYNTTEFNIELHLKTMSTQSDLMSVNAKAKVAIELQLSLSGQIEPSQVSFSEEPKEVTDSKTESDIGSAITYRFTIINRGKRLKDIGTATLQINWPKMTKENNDLLYLMEISSNELKQIKCTPTGEINPLKKKPDNRNRRATNEGGDGTLSRLIGNNKKIKTLSCDDTGTKCVTLKCPLLGLDYKATITLKSRLWNTTFIKEFSDVNYVAVMVMASLHVDSTKITMQKDPETKVRLMVFPERRTAQFGSGVAWWIILLSILLLLLLLALLAFLLWKCGLFEKNKDGPSDKEKLTTNA</sequence>
<evidence type="ECO:0000256" key="8">
    <source>
        <dbReference type="ARBA" id="ARBA00023037"/>
    </source>
</evidence>
<feature type="domain" description="Integrin alpha first immunoglubulin-like" evidence="15">
    <location>
        <begin position="466"/>
        <end position="627"/>
    </location>
</feature>
<reference evidence="18" key="2">
    <citation type="submission" date="2025-09" db="UniProtKB">
        <authorList>
            <consortium name="Ensembl"/>
        </authorList>
    </citation>
    <scope>IDENTIFICATION</scope>
</reference>
<evidence type="ECO:0000256" key="9">
    <source>
        <dbReference type="ARBA" id="ARBA00023136"/>
    </source>
</evidence>
<feature type="repeat" description="FG-GAP" evidence="12">
    <location>
        <begin position="360"/>
        <end position="417"/>
    </location>
</feature>
<evidence type="ECO:0000256" key="5">
    <source>
        <dbReference type="ARBA" id="ARBA00022737"/>
    </source>
</evidence>
<evidence type="ECO:0000259" key="16">
    <source>
        <dbReference type="Pfam" id="PF20805"/>
    </source>
</evidence>
<evidence type="ECO:0000256" key="13">
    <source>
        <dbReference type="RuleBase" id="RU003762"/>
    </source>
</evidence>
<dbReference type="GO" id="GO:0009897">
    <property type="term" value="C:external side of plasma membrane"/>
    <property type="evidence" value="ECO:0007669"/>
    <property type="project" value="TreeGrafter"/>
</dbReference>
<dbReference type="Pfam" id="PF20806">
    <property type="entry name" value="Integrin_A_Ig_3"/>
    <property type="match status" value="1"/>
</dbReference>